<gene>
    <name evidence="2" type="ORF">ZEAMMB73_Zm00001d037362</name>
</gene>
<dbReference type="InterPro" id="IPR000380">
    <property type="entry name" value="Topo_IA"/>
</dbReference>
<dbReference type="Pfam" id="PF01396">
    <property type="entry name" value="Zn_ribbon_Top1"/>
    <property type="match status" value="1"/>
</dbReference>
<dbReference type="GO" id="GO:0006265">
    <property type="term" value="P:DNA topological change"/>
    <property type="evidence" value="ECO:0007669"/>
    <property type="project" value="InterPro"/>
</dbReference>
<dbReference type="Gene3D" id="3.30.65.10">
    <property type="entry name" value="Bacterial Topoisomerase I, domain 1"/>
    <property type="match status" value="1"/>
</dbReference>
<evidence type="ECO:0000313" key="2">
    <source>
        <dbReference type="EMBL" id="AQK83744.1"/>
    </source>
</evidence>
<dbReference type="EMBL" id="CM000782">
    <property type="protein sequence ID" value="AQK83761.1"/>
    <property type="molecule type" value="Genomic_DNA"/>
</dbReference>
<sequence length="141" mass="16120">MLEEKFGPILFSDVYKDCRICPSCSEGTLRFKVSRYGEGYFVGCDRHPKCKYIARSLSQQEDETEPIEENAKSFEPRLLGVMPDSDQKVFLKQGPYGYYVQVGEDKKGLFPKRVSLSKVIIAISFSKLKQPYPKCQTANSR</sequence>
<keyword evidence="2" id="KW-0413">Isomerase</keyword>
<evidence type="ECO:0000259" key="1">
    <source>
        <dbReference type="Pfam" id="PF01396"/>
    </source>
</evidence>
<organism evidence="2">
    <name type="scientific">Zea mays</name>
    <name type="common">Maize</name>
    <dbReference type="NCBI Taxonomy" id="4577"/>
    <lineage>
        <taxon>Eukaryota</taxon>
        <taxon>Viridiplantae</taxon>
        <taxon>Streptophyta</taxon>
        <taxon>Embryophyta</taxon>
        <taxon>Tracheophyta</taxon>
        <taxon>Spermatophyta</taxon>
        <taxon>Magnoliopsida</taxon>
        <taxon>Liliopsida</taxon>
        <taxon>Poales</taxon>
        <taxon>Poaceae</taxon>
        <taxon>PACMAD clade</taxon>
        <taxon>Panicoideae</taxon>
        <taxon>Andropogonodae</taxon>
        <taxon>Andropogoneae</taxon>
        <taxon>Tripsacinae</taxon>
        <taxon>Zea</taxon>
    </lineage>
</organism>
<dbReference type="EMBL" id="CM000782">
    <property type="protein sequence ID" value="AQK83762.1"/>
    <property type="molecule type" value="Genomic_DNA"/>
</dbReference>
<dbReference type="PANTHER" id="PTHR42785:SF1">
    <property type="entry name" value="DNA TOPOISOMERASE"/>
    <property type="match status" value="1"/>
</dbReference>
<dbReference type="PANTHER" id="PTHR42785">
    <property type="entry name" value="DNA TOPOISOMERASE, TYPE IA, CORE"/>
    <property type="match status" value="1"/>
</dbReference>
<dbReference type="InterPro" id="IPR025589">
    <property type="entry name" value="Toprim_C_rpt"/>
</dbReference>
<name>A0A1D6LX02_MAIZE</name>
<dbReference type="EMBL" id="CM000782">
    <property type="protein sequence ID" value="AQK83744.1"/>
    <property type="molecule type" value="Genomic_DNA"/>
</dbReference>
<accession>A0A1D6LX02</accession>
<proteinExistence type="predicted"/>
<dbReference type="AlphaFoldDB" id="A0A1D6LX02"/>
<dbReference type="GO" id="GO:0003917">
    <property type="term" value="F:DNA topoisomerase type I (single strand cut, ATP-independent) activity"/>
    <property type="evidence" value="ECO:0007669"/>
    <property type="project" value="InterPro"/>
</dbReference>
<dbReference type="GO" id="GO:0003677">
    <property type="term" value="F:DNA binding"/>
    <property type="evidence" value="ECO:0007669"/>
    <property type="project" value="InterPro"/>
</dbReference>
<dbReference type="EMBL" id="CM000782">
    <property type="protein sequence ID" value="AQK83755.1"/>
    <property type="molecule type" value="Genomic_DNA"/>
</dbReference>
<protein>
    <submittedName>
        <fullName evidence="2">DNA topoisomerase type IA core</fullName>
    </submittedName>
</protein>
<dbReference type="Pfam" id="PF13368">
    <property type="entry name" value="Toprim_C_rpt"/>
    <property type="match status" value="1"/>
</dbReference>
<dbReference type="GO" id="GO:0005694">
    <property type="term" value="C:chromosome"/>
    <property type="evidence" value="ECO:0007669"/>
    <property type="project" value="InterPro"/>
</dbReference>
<feature type="domain" description="DNA topoisomerase type IA zn finger" evidence="1">
    <location>
        <begin position="19"/>
        <end position="54"/>
    </location>
</feature>
<reference evidence="2" key="1">
    <citation type="submission" date="2015-12" db="EMBL/GenBank/DDBJ databases">
        <title>Update maize B73 reference genome by single molecule sequencing technologies.</title>
        <authorList>
            <consortium name="Maize Genome Sequencing Project"/>
            <person name="Ware D."/>
        </authorList>
    </citation>
    <scope>NUCLEOTIDE SEQUENCE</scope>
    <source>
        <tissue evidence="2">Seedling</tissue>
    </source>
</reference>
<dbReference type="InterPro" id="IPR013498">
    <property type="entry name" value="Topo_IA_Znf"/>
</dbReference>